<gene>
    <name evidence="1" type="ORF">LEP1GSC123_1531</name>
</gene>
<dbReference type="AlphaFoldDB" id="M3G9J8"/>
<dbReference type="InterPro" id="IPR029063">
    <property type="entry name" value="SAM-dependent_MTases_sf"/>
</dbReference>
<dbReference type="EMBL" id="AKWO02000110">
    <property type="protein sequence ID" value="EMF97561.1"/>
    <property type="molecule type" value="Genomic_DNA"/>
</dbReference>
<sequence length="45" mass="5366">MNGRKFDLILSTHDTLNYLRNEEELKKVFSRIQSHLKPEGLFFSI</sequence>
<comment type="caution">
    <text evidence="1">The sequence shown here is derived from an EMBL/GenBank/DDBJ whole genome shotgun (WGS) entry which is preliminary data.</text>
</comment>
<protein>
    <recommendedName>
        <fullName evidence="3">Methyltransferase domain protein</fullName>
    </recommendedName>
</protein>
<dbReference type="Gene3D" id="3.40.50.150">
    <property type="entry name" value="Vaccinia Virus protein VP39"/>
    <property type="match status" value="1"/>
</dbReference>
<proteinExistence type="predicted"/>
<organism evidence="1 2">
    <name type="scientific">Leptospira borgpetersenii str. 200701203</name>
    <dbReference type="NCBI Taxonomy" id="1193007"/>
    <lineage>
        <taxon>Bacteria</taxon>
        <taxon>Pseudomonadati</taxon>
        <taxon>Spirochaetota</taxon>
        <taxon>Spirochaetia</taxon>
        <taxon>Leptospirales</taxon>
        <taxon>Leptospiraceae</taxon>
        <taxon>Leptospira</taxon>
    </lineage>
</organism>
<evidence type="ECO:0008006" key="3">
    <source>
        <dbReference type="Google" id="ProtNLM"/>
    </source>
</evidence>
<dbReference type="BioCyc" id="LBOR1193007:G11KN-3128-MONOMER"/>
<dbReference type="SUPFAM" id="SSF53335">
    <property type="entry name" value="S-adenosyl-L-methionine-dependent methyltransferases"/>
    <property type="match status" value="1"/>
</dbReference>
<name>M3G9J8_LEPBO</name>
<evidence type="ECO:0000313" key="1">
    <source>
        <dbReference type="EMBL" id="EMF97561.1"/>
    </source>
</evidence>
<evidence type="ECO:0000313" key="2">
    <source>
        <dbReference type="Proteomes" id="UP000011783"/>
    </source>
</evidence>
<reference evidence="1 2" key="1">
    <citation type="submission" date="2013-01" db="EMBL/GenBank/DDBJ databases">
        <authorList>
            <person name="Harkins D.M."/>
            <person name="Durkin A.S."/>
            <person name="Brinkac L.M."/>
            <person name="Haft D.H."/>
            <person name="Selengut J.D."/>
            <person name="Sanka R."/>
            <person name="DePew J."/>
            <person name="Purushe J."/>
            <person name="Picardeau M."/>
            <person name="Werts C."/>
            <person name="Goarant C."/>
            <person name="Vinetz J.M."/>
            <person name="Sutton G.G."/>
            <person name="Nierman W.C."/>
            <person name="Fouts D.E."/>
        </authorList>
    </citation>
    <scope>NUCLEOTIDE SEQUENCE [LARGE SCALE GENOMIC DNA]</scope>
    <source>
        <strain evidence="1 2">200701203</strain>
    </source>
</reference>
<dbReference type="Proteomes" id="UP000011783">
    <property type="component" value="Unassembled WGS sequence"/>
</dbReference>
<accession>M3G9J8</accession>